<evidence type="ECO:0000313" key="3">
    <source>
        <dbReference type="Proteomes" id="UP000028524"/>
    </source>
</evidence>
<dbReference type="PANTHER" id="PTHR43617">
    <property type="entry name" value="L-AMINO ACID N-ACETYLTRANSFERASE"/>
    <property type="match status" value="1"/>
</dbReference>
<protein>
    <recommendedName>
        <fullName evidence="1">N-acetyltransferase domain-containing protein</fullName>
    </recommendedName>
</protein>
<gene>
    <name evidence="2" type="ORF">S40285_10028</name>
</gene>
<dbReference type="AlphaFoldDB" id="A0A084QMZ8"/>
<evidence type="ECO:0000313" key="2">
    <source>
        <dbReference type="EMBL" id="KFA65333.1"/>
    </source>
</evidence>
<dbReference type="InterPro" id="IPR050276">
    <property type="entry name" value="MshD_Acetyltransferase"/>
</dbReference>
<organism evidence="2 3">
    <name type="scientific">Stachybotrys chlorohalonatus (strain IBT 40285)</name>
    <dbReference type="NCBI Taxonomy" id="1283841"/>
    <lineage>
        <taxon>Eukaryota</taxon>
        <taxon>Fungi</taxon>
        <taxon>Dikarya</taxon>
        <taxon>Ascomycota</taxon>
        <taxon>Pezizomycotina</taxon>
        <taxon>Sordariomycetes</taxon>
        <taxon>Hypocreomycetidae</taxon>
        <taxon>Hypocreales</taxon>
        <taxon>Stachybotryaceae</taxon>
        <taxon>Stachybotrys</taxon>
    </lineage>
</organism>
<dbReference type="InterPro" id="IPR000182">
    <property type="entry name" value="GNAT_dom"/>
</dbReference>
<dbReference type="HOGENOM" id="CLU_086044_0_1_1"/>
<dbReference type="Gene3D" id="3.40.630.30">
    <property type="match status" value="1"/>
</dbReference>
<evidence type="ECO:0000259" key="1">
    <source>
        <dbReference type="PROSITE" id="PS51186"/>
    </source>
</evidence>
<dbReference type="Proteomes" id="UP000028524">
    <property type="component" value="Unassembled WGS sequence"/>
</dbReference>
<dbReference type="SUPFAM" id="SSF55729">
    <property type="entry name" value="Acyl-CoA N-acyltransferases (Nat)"/>
    <property type="match status" value="1"/>
</dbReference>
<name>A0A084QMZ8_STAC4</name>
<dbReference type="InParanoid" id="A0A084QMZ8"/>
<keyword evidence="3" id="KW-1185">Reference proteome</keyword>
<dbReference type="OMA" id="YQRKGWG"/>
<dbReference type="InterPro" id="IPR016181">
    <property type="entry name" value="Acyl_CoA_acyltransferase"/>
</dbReference>
<accession>A0A084QMZ8</accession>
<dbReference type="PANTHER" id="PTHR43617:SF20">
    <property type="entry name" value="N-ALPHA-ACETYLTRANSFERASE RIMI"/>
    <property type="match status" value="1"/>
</dbReference>
<proteinExistence type="predicted"/>
<reference evidence="2 3" key="1">
    <citation type="journal article" date="2014" name="BMC Genomics">
        <title>Comparative genome sequencing reveals chemotype-specific gene clusters in the toxigenic black mold Stachybotrys.</title>
        <authorList>
            <person name="Semeiks J."/>
            <person name="Borek D."/>
            <person name="Otwinowski Z."/>
            <person name="Grishin N.V."/>
        </authorList>
    </citation>
    <scope>NUCLEOTIDE SEQUENCE [LARGE SCALE GENOMIC DNA]</scope>
    <source>
        <strain evidence="2 3">IBT 40285</strain>
    </source>
</reference>
<dbReference type="PROSITE" id="PS51186">
    <property type="entry name" value="GNAT"/>
    <property type="match status" value="1"/>
</dbReference>
<dbReference type="GO" id="GO:0016747">
    <property type="term" value="F:acyltransferase activity, transferring groups other than amino-acyl groups"/>
    <property type="evidence" value="ECO:0007669"/>
    <property type="project" value="InterPro"/>
</dbReference>
<dbReference type="STRING" id="1283841.A0A084QMZ8"/>
<dbReference type="EMBL" id="KL660607">
    <property type="protein sequence ID" value="KFA65333.1"/>
    <property type="molecule type" value="Genomic_DNA"/>
</dbReference>
<dbReference type="OrthoDB" id="64477at2759"/>
<feature type="domain" description="N-acetyltransferase" evidence="1">
    <location>
        <begin position="71"/>
        <end position="215"/>
    </location>
</feature>
<sequence length="215" mass="24150">MAFIRPYQASDFDATAHICRATLPPSLQGSEPARRLAPYLWTHQYTYLSPSTCFVLDDGAGTAVGYCVGCPDIASFSEAYPRYTAAILDPSPEISRPMDMESKHPWAIDGEINEACLGQLAYSAEWLLLREDGDLVEEGYKATMHVDLLEGWQGKGWGRKLIERFVESVRRDGSKGIWIGVAAENGKVVKFYEKLGFRVKEREGKTETICMVREW</sequence>
<dbReference type="Pfam" id="PF00583">
    <property type="entry name" value="Acetyltransf_1"/>
    <property type="match status" value="1"/>
</dbReference>